<evidence type="ECO:0000256" key="1">
    <source>
        <dbReference type="SAM" id="MobiDB-lite"/>
    </source>
</evidence>
<feature type="compositionally biased region" description="Pro residues" evidence="1">
    <location>
        <begin position="257"/>
        <end position="276"/>
    </location>
</feature>
<comment type="caution">
    <text evidence="2">The sequence shown here is derived from an EMBL/GenBank/DDBJ whole genome shotgun (WGS) entry which is preliminary data.</text>
</comment>
<dbReference type="SUPFAM" id="SSF49478">
    <property type="entry name" value="Cna protein B-type domain"/>
    <property type="match status" value="1"/>
</dbReference>
<accession>A0A7X1F9D1</accession>
<dbReference type="Gene3D" id="2.60.40.10">
    <property type="entry name" value="Immunoglobulins"/>
    <property type="match status" value="1"/>
</dbReference>
<evidence type="ECO:0008006" key="4">
    <source>
        <dbReference type="Google" id="ProtNLM"/>
    </source>
</evidence>
<feature type="compositionally biased region" description="Low complexity" evidence="1">
    <location>
        <begin position="315"/>
        <end position="324"/>
    </location>
</feature>
<feature type="region of interest" description="Disordered" evidence="1">
    <location>
        <begin position="110"/>
        <end position="358"/>
    </location>
</feature>
<feature type="compositionally biased region" description="Low complexity" evidence="1">
    <location>
        <begin position="277"/>
        <end position="289"/>
    </location>
</feature>
<gene>
    <name evidence="2" type="ORF">H7F49_14170</name>
</gene>
<dbReference type="EMBL" id="JACLAU010000027">
    <property type="protein sequence ID" value="MBC2652840.1"/>
    <property type="molecule type" value="Genomic_DNA"/>
</dbReference>
<feature type="compositionally biased region" description="Pro residues" evidence="1">
    <location>
        <begin position="293"/>
        <end position="314"/>
    </location>
</feature>
<reference evidence="2 3" key="1">
    <citation type="submission" date="2020-08" db="EMBL/GenBank/DDBJ databases">
        <title>The genome sequence of Novosphingobium flavum 4Y4.</title>
        <authorList>
            <person name="Liu Y."/>
        </authorList>
    </citation>
    <scope>NUCLEOTIDE SEQUENCE [LARGE SCALE GENOMIC DNA]</scope>
    <source>
        <strain evidence="2 3">4Y4</strain>
    </source>
</reference>
<dbReference type="InterPro" id="IPR013783">
    <property type="entry name" value="Ig-like_fold"/>
</dbReference>
<protein>
    <recommendedName>
        <fullName evidence="4">Carboxypeptidase regulatory-like domain-containing protein</fullName>
    </recommendedName>
</protein>
<feature type="compositionally biased region" description="Low complexity" evidence="1">
    <location>
        <begin position="149"/>
        <end position="164"/>
    </location>
</feature>
<feature type="region of interest" description="Disordered" evidence="1">
    <location>
        <begin position="32"/>
        <end position="94"/>
    </location>
</feature>
<feature type="compositionally biased region" description="Pro residues" evidence="1">
    <location>
        <begin position="183"/>
        <end position="194"/>
    </location>
</feature>
<feature type="compositionally biased region" description="Low complexity" evidence="1">
    <location>
        <begin position="212"/>
        <end position="227"/>
    </location>
</feature>
<feature type="compositionally biased region" description="Low complexity" evidence="1">
    <location>
        <begin position="110"/>
        <end position="121"/>
    </location>
</feature>
<evidence type="ECO:0000313" key="2">
    <source>
        <dbReference type="EMBL" id="MBC2652840.1"/>
    </source>
</evidence>
<sequence length="1232" mass="128422">MTPARRRAALRVGGVVITASLLLAVERCGRDTERIAPQPTETTHDPRGSARITLPIPHQASRPRESHPLPILRPAAPRTGAGPGDRSLHGLVAPLPTRAGPTLVAANDQSPEAAYAASAAPASPPPGVQEPTRADSVTAPALLPPQAPSPSAAAPVNGPAATPGSLQSLAATVIPREPLLGLAPPPGVAPPPAAPSSAEPVEQPTSANDNTPIAAAEPRAAPDATNPGPAPPPALTSAPATDLASPAAEPSLNAPYPAQPPAPSPPPAEPEPPPEPAAGAATPATGPAAPIVPVDPPRPAASPSPAALPGPATAPSPALGTTSAGVLDQPSSSPPPAAVLPAASPRTSGIGAPAAPLTGFSDDDELILEITTARRELNGTIIAYTQRGIPYLPLGEIARFLDMAVTVSDDGRYATGWAVDPSKPVTINLREGTITVDGQTRKLGPDDAVAFDGELYLRADRFADLFPLTLTTNLRAQSVTVQTRVPFPFEQRLARETARDLLKSRQGRRDGRSFTRIATPWRPLELPLADVELRLASDTTRGTRSETDLRLAGDLAWLTARSFLTADSQRGVTAARLELGRRDPDGGLLGPLGATAFGLGDVTSTPLAMGPASVAGRGLYLGNGSLERASVFDRIELRGDMPDGFEAELYRNNILIDTATGPENGQYRFLNVPVEFGLNVFRVVLYGPQGQRRETVRQISVGDGRLAPGELVYAASAVQKNRSLFNLQGRDYIPGPDDGALRATADVQYGFSSGLTGTLGTAWYERFGTRHWLATGGLRTGLAGFAVRLDAGLADRGGRALGLGLARKVAGFSVTLNHAEYGGRFVDEVRSFSDQPLRRLTELAFNGAILLGGAGSSFILPTNGLVRNVAFADGRRVLAASLNQTVPLSRALQLSNLVEFNRTSQPLFSTTTQLRGAFDLASLSRGKTQLRASLGYTLAPTAAISTASIQIDRRIGDRMTLTASAGHTFEARQDRFGLSAIRRFDRFALAFDAAYATRPSQYSALLRFSVSLGRNPLDGRLFLSPPGLASAGAVAIHAFRDLDGDGQPDPGEPPLADVRFFAGNESRATDAAGNVLLGRLGDGPRTSVRIDSDSLPDINLAPAVEGIEFAPRAGHVHVQPFAVRPLGALDGTAFYRTPGGEKGVSGVIVLLIGADGKPAARTRTGSDGSFWFEKVVPGAYAVQLDPGQAQRLKVRLAAPVTVTIGTDGEGERAVLHLVGVEAEAQEQGPGTE</sequence>
<dbReference type="RefSeq" id="WP_185684227.1">
    <property type="nucleotide sequence ID" value="NZ_JACLAU010000027.1"/>
</dbReference>
<evidence type="ECO:0000313" key="3">
    <source>
        <dbReference type="Proteomes" id="UP000520156"/>
    </source>
</evidence>
<feature type="compositionally biased region" description="Low complexity" evidence="1">
    <location>
        <begin position="235"/>
        <end position="245"/>
    </location>
</feature>
<proteinExistence type="predicted"/>
<dbReference type="AlphaFoldDB" id="A0A7X1F9D1"/>
<keyword evidence="3" id="KW-1185">Reference proteome</keyword>
<dbReference type="Proteomes" id="UP000520156">
    <property type="component" value="Unassembled WGS sequence"/>
</dbReference>
<organism evidence="2 3">
    <name type="scientific">Novosphingobium aerophilum</name>
    <dbReference type="NCBI Taxonomy" id="2839843"/>
    <lineage>
        <taxon>Bacteria</taxon>
        <taxon>Pseudomonadati</taxon>
        <taxon>Pseudomonadota</taxon>
        <taxon>Alphaproteobacteria</taxon>
        <taxon>Sphingomonadales</taxon>
        <taxon>Sphingomonadaceae</taxon>
        <taxon>Novosphingobium</taxon>
    </lineage>
</organism>
<name>A0A7X1F9D1_9SPHN</name>